<dbReference type="InterPro" id="IPR036568">
    <property type="entry name" value="GGCT-like_sf"/>
</dbReference>
<dbReference type="CDD" id="cd06661">
    <property type="entry name" value="GGCT_like"/>
    <property type="match status" value="1"/>
</dbReference>
<gene>
    <name evidence="6" type="ORF">SFRICE_021776</name>
</gene>
<sequence>MSLFQIIVIAYIVKIFNIALCYLLVNPVKHHFLYFAYGSNLLKRRIRINNPHAEFVGVGRLDNFRLDFVHHYNLWGGSVATIVPNLKEHVWGAVWKMQCEELPSLDKQEGVDLKQYVPKQVYIKYQDGKRAKCRTYQHTIVPTDSCPLTSLPLERRPSLTYKQCIIHGAYECNIPIEYIRKLESIPTNGQLASETLRKYLRL</sequence>
<evidence type="ECO:0000313" key="6">
    <source>
        <dbReference type="EMBL" id="SOQ38571.1"/>
    </source>
</evidence>
<keyword evidence="2" id="KW-0456">Lyase</keyword>
<feature type="binding site" evidence="4">
    <location>
        <position position="161"/>
    </location>
    <ligand>
        <name>substrate</name>
    </ligand>
</feature>
<dbReference type="Gene3D" id="3.10.490.10">
    <property type="entry name" value="Gamma-glutamyl cyclotransferase-like"/>
    <property type="match status" value="1"/>
</dbReference>
<dbReference type="InterPro" id="IPR013024">
    <property type="entry name" value="GGCT-like"/>
</dbReference>
<protein>
    <recommendedName>
        <fullName evidence="1">gamma-glutamylcyclotransferase</fullName>
        <ecNumber evidence="1">4.3.2.9</ecNumber>
    </recommendedName>
</protein>
<dbReference type="GO" id="GO:0003839">
    <property type="term" value="F:gamma-glutamylcyclotransferase activity"/>
    <property type="evidence" value="ECO:0007669"/>
    <property type="project" value="UniProtKB-EC"/>
</dbReference>
<accession>A0A2H1VCP2</accession>
<dbReference type="SUPFAM" id="SSF110857">
    <property type="entry name" value="Gamma-glutamyl cyclotransferase-like"/>
    <property type="match status" value="1"/>
</dbReference>
<evidence type="ECO:0000256" key="2">
    <source>
        <dbReference type="ARBA" id="ARBA00023239"/>
    </source>
</evidence>
<evidence type="ECO:0000256" key="4">
    <source>
        <dbReference type="PIRSR" id="PIRSR617939-2"/>
    </source>
</evidence>
<evidence type="ECO:0000256" key="1">
    <source>
        <dbReference type="ARBA" id="ARBA00012346"/>
    </source>
</evidence>
<dbReference type="PANTHER" id="PTHR12935:SF0">
    <property type="entry name" value="GAMMA-GLUTAMYLCYCLOTRANSFERASE"/>
    <property type="match status" value="1"/>
</dbReference>
<feature type="transmembrane region" description="Helical" evidence="5">
    <location>
        <begin position="6"/>
        <end position="25"/>
    </location>
</feature>
<proteinExistence type="predicted"/>
<reference evidence="6" key="1">
    <citation type="submission" date="2016-07" db="EMBL/GenBank/DDBJ databases">
        <authorList>
            <person name="Bretaudeau A."/>
        </authorList>
    </citation>
    <scope>NUCLEOTIDE SEQUENCE</scope>
    <source>
        <strain evidence="6">Rice</strain>
        <tissue evidence="6">Whole body</tissue>
    </source>
</reference>
<organism evidence="6">
    <name type="scientific">Spodoptera frugiperda</name>
    <name type="common">Fall armyworm</name>
    <dbReference type="NCBI Taxonomy" id="7108"/>
    <lineage>
        <taxon>Eukaryota</taxon>
        <taxon>Metazoa</taxon>
        <taxon>Ecdysozoa</taxon>
        <taxon>Arthropoda</taxon>
        <taxon>Hexapoda</taxon>
        <taxon>Insecta</taxon>
        <taxon>Pterygota</taxon>
        <taxon>Neoptera</taxon>
        <taxon>Endopterygota</taxon>
        <taxon>Lepidoptera</taxon>
        <taxon>Glossata</taxon>
        <taxon>Ditrysia</taxon>
        <taxon>Noctuoidea</taxon>
        <taxon>Noctuidae</taxon>
        <taxon>Amphipyrinae</taxon>
        <taxon>Spodoptera</taxon>
    </lineage>
</organism>
<dbReference type="EMBL" id="ODYU01001833">
    <property type="protein sequence ID" value="SOQ38571.1"/>
    <property type="molecule type" value="Genomic_DNA"/>
</dbReference>
<keyword evidence="5" id="KW-0472">Membrane</keyword>
<dbReference type="PANTHER" id="PTHR12935">
    <property type="entry name" value="GAMMA-GLUTAMYLCYCLOTRANSFERASE"/>
    <property type="match status" value="1"/>
</dbReference>
<keyword evidence="5" id="KW-1133">Transmembrane helix</keyword>
<keyword evidence="5" id="KW-0812">Transmembrane</keyword>
<evidence type="ECO:0000256" key="3">
    <source>
        <dbReference type="PIRSR" id="PIRSR617939-1"/>
    </source>
</evidence>
<feature type="binding site" evidence="4">
    <location>
        <begin position="34"/>
        <end position="39"/>
    </location>
    <ligand>
        <name>substrate</name>
    </ligand>
</feature>
<dbReference type="AlphaFoldDB" id="A0A2H1VCP2"/>
<feature type="active site" description="Proton acceptor" evidence="3">
    <location>
        <position position="109"/>
    </location>
</feature>
<dbReference type="InterPro" id="IPR017939">
    <property type="entry name" value="G-Glutamylcylcotransferase"/>
</dbReference>
<dbReference type="Pfam" id="PF13772">
    <property type="entry name" value="AIG2_2"/>
    <property type="match status" value="1"/>
</dbReference>
<name>A0A2H1VCP2_SPOFR</name>
<evidence type="ECO:0000256" key="5">
    <source>
        <dbReference type="SAM" id="Phobius"/>
    </source>
</evidence>
<dbReference type="EC" id="4.3.2.9" evidence="1"/>